<dbReference type="Proteomes" id="UP000553963">
    <property type="component" value="Unassembled WGS sequence"/>
</dbReference>
<keyword evidence="10 21" id="KW-1133">Transmembrane helix</keyword>
<keyword evidence="8" id="KW-0133">Cell shape</keyword>
<dbReference type="PANTHER" id="PTHR30474">
    <property type="entry name" value="CELL CYCLE PROTEIN"/>
    <property type="match status" value="1"/>
</dbReference>
<comment type="pathway">
    <text evidence="2">Cell wall biogenesis; peptidoglycan biosynthesis.</text>
</comment>
<evidence type="ECO:0000256" key="8">
    <source>
        <dbReference type="ARBA" id="ARBA00022960"/>
    </source>
</evidence>
<proteinExistence type="inferred from homology"/>
<keyword evidence="5" id="KW-0328">Glycosyltransferase</keyword>
<keyword evidence="12" id="KW-0131">Cell cycle</keyword>
<evidence type="ECO:0000256" key="9">
    <source>
        <dbReference type="ARBA" id="ARBA00022984"/>
    </source>
</evidence>
<comment type="caution">
    <text evidence="22">The sequence shown here is derived from an EMBL/GenBank/DDBJ whole genome shotgun (WGS) entry which is preliminary data.</text>
</comment>
<dbReference type="GO" id="GO:0015648">
    <property type="term" value="F:lipid-linked peptidoglycan transporter activity"/>
    <property type="evidence" value="ECO:0007669"/>
    <property type="project" value="TreeGrafter"/>
</dbReference>
<gene>
    <name evidence="22" type="ORF">GGR25_003982</name>
</gene>
<comment type="similarity">
    <text evidence="16">Belongs to the SEDS family. FtsW subfamily.</text>
</comment>
<evidence type="ECO:0000256" key="6">
    <source>
        <dbReference type="ARBA" id="ARBA00022679"/>
    </source>
</evidence>
<keyword evidence="11 21" id="KW-0472">Membrane</keyword>
<dbReference type="GO" id="GO:0051301">
    <property type="term" value="P:cell division"/>
    <property type="evidence" value="ECO:0007669"/>
    <property type="project" value="UniProtKB-KW"/>
</dbReference>
<evidence type="ECO:0000256" key="21">
    <source>
        <dbReference type="SAM" id="Phobius"/>
    </source>
</evidence>
<evidence type="ECO:0000256" key="20">
    <source>
        <dbReference type="ARBA" id="ARBA00049902"/>
    </source>
</evidence>
<evidence type="ECO:0000256" key="16">
    <source>
        <dbReference type="ARBA" id="ARBA00038053"/>
    </source>
</evidence>
<evidence type="ECO:0000256" key="15">
    <source>
        <dbReference type="ARBA" id="ARBA00033270"/>
    </source>
</evidence>
<feature type="transmembrane region" description="Helical" evidence="21">
    <location>
        <begin position="59"/>
        <end position="77"/>
    </location>
</feature>
<keyword evidence="9" id="KW-0573">Peptidoglycan synthesis</keyword>
<feature type="transmembrane region" description="Helical" evidence="21">
    <location>
        <begin position="83"/>
        <end position="102"/>
    </location>
</feature>
<feature type="transmembrane region" description="Helical" evidence="21">
    <location>
        <begin position="304"/>
        <end position="321"/>
    </location>
</feature>
<dbReference type="GO" id="GO:0071555">
    <property type="term" value="P:cell wall organization"/>
    <property type="evidence" value="ECO:0007669"/>
    <property type="project" value="UniProtKB-KW"/>
</dbReference>
<accession>A0A840AUS2</accession>
<protein>
    <recommendedName>
        <fullName evidence="17">Probable peptidoglycan glycosyltransferase FtsW</fullName>
        <ecNumber evidence="19">2.4.99.28</ecNumber>
    </recommendedName>
    <alternativeName>
        <fullName evidence="18">Cell division protein FtsW</fullName>
    </alternativeName>
    <alternativeName>
        <fullName evidence="15">Cell wall polymerase</fullName>
    </alternativeName>
    <alternativeName>
        <fullName evidence="14">Peptidoglycan polymerase</fullName>
    </alternativeName>
</protein>
<dbReference type="InterPro" id="IPR001182">
    <property type="entry name" value="FtsW/RodA"/>
</dbReference>
<feature type="transmembrane region" description="Helical" evidence="21">
    <location>
        <begin position="149"/>
        <end position="165"/>
    </location>
</feature>
<evidence type="ECO:0000256" key="1">
    <source>
        <dbReference type="ARBA" id="ARBA00004651"/>
    </source>
</evidence>
<evidence type="ECO:0000256" key="10">
    <source>
        <dbReference type="ARBA" id="ARBA00022989"/>
    </source>
</evidence>
<dbReference type="EC" id="2.4.99.28" evidence="19"/>
<feature type="transmembrane region" description="Helical" evidence="21">
    <location>
        <begin position="266"/>
        <end position="292"/>
    </location>
</feature>
<keyword evidence="4 22" id="KW-0132">Cell division</keyword>
<evidence type="ECO:0000256" key="3">
    <source>
        <dbReference type="ARBA" id="ARBA00022475"/>
    </source>
</evidence>
<keyword evidence="13" id="KW-0961">Cell wall biogenesis/degradation</keyword>
<evidence type="ECO:0000256" key="4">
    <source>
        <dbReference type="ARBA" id="ARBA00022618"/>
    </source>
</evidence>
<comment type="subcellular location">
    <subcellularLocation>
        <location evidence="1">Cell membrane</location>
        <topology evidence="1">Multi-pass membrane protein</topology>
    </subcellularLocation>
</comment>
<keyword evidence="7 21" id="KW-0812">Transmembrane</keyword>
<dbReference type="GO" id="GO:0008360">
    <property type="term" value="P:regulation of cell shape"/>
    <property type="evidence" value="ECO:0007669"/>
    <property type="project" value="UniProtKB-KW"/>
</dbReference>
<dbReference type="EMBL" id="JACIDS010000005">
    <property type="protein sequence ID" value="MBB3932918.1"/>
    <property type="molecule type" value="Genomic_DNA"/>
</dbReference>
<feature type="transmembrane region" description="Helical" evidence="21">
    <location>
        <begin position="20"/>
        <end position="38"/>
    </location>
</feature>
<sequence length="392" mass="42386">MVSRADRGVFAEWWWTVDKFLLAGVIGLMLIGVVLSLAGSPPVAERIGLDSFHFVERHVAFLIPAIAILIATSLLSPRDVRRVALIVFVVSIVLMFATLFIGQEVKGARRWINVIGFSLQPSEFMKPAFVVLCAWLFTENTRRSDIPGNIFGVLLLGIVVSLLVAQPDLGQTMLVVVSWAVVFFMAGLSWYWIGALAVLAAGGVVAAYTVFPHFASRINRFLDPGAGGDTFQVDTALESIRNGGLLGRGPGEGLVKRILPDSHTDFIFAVGAEEFGVIFCILLVMLFAFVVIRGLAHSLRNEDAFVRIASAGLIVLFGVQSGINMSVNLNLMPAKGMTLPFISYGGSSMLALAFQMGLVLALTRRRYEPVRLTTGFSAFPADRLPTPKAGAV</sequence>
<evidence type="ECO:0000256" key="12">
    <source>
        <dbReference type="ARBA" id="ARBA00023306"/>
    </source>
</evidence>
<evidence type="ECO:0000256" key="7">
    <source>
        <dbReference type="ARBA" id="ARBA00022692"/>
    </source>
</evidence>
<evidence type="ECO:0000256" key="14">
    <source>
        <dbReference type="ARBA" id="ARBA00032370"/>
    </source>
</evidence>
<dbReference type="PANTHER" id="PTHR30474:SF2">
    <property type="entry name" value="PEPTIDOGLYCAN GLYCOSYLTRANSFERASE FTSW-RELATED"/>
    <property type="match status" value="1"/>
</dbReference>
<dbReference type="GO" id="GO:0005886">
    <property type="term" value="C:plasma membrane"/>
    <property type="evidence" value="ECO:0007669"/>
    <property type="project" value="UniProtKB-SubCell"/>
</dbReference>
<evidence type="ECO:0000256" key="19">
    <source>
        <dbReference type="ARBA" id="ARBA00044770"/>
    </source>
</evidence>
<dbReference type="NCBIfam" id="TIGR02614">
    <property type="entry name" value="ftsW"/>
    <property type="match status" value="1"/>
</dbReference>
<feature type="transmembrane region" description="Helical" evidence="21">
    <location>
        <begin position="172"/>
        <end position="193"/>
    </location>
</feature>
<name>A0A840AUS2_9HYPH</name>
<evidence type="ECO:0000256" key="18">
    <source>
        <dbReference type="ARBA" id="ARBA00041418"/>
    </source>
</evidence>
<evidence type="ECO:0000256" key="5">
    <source>
        <dbReference type="ARBA" id="ARBA00022676"/>
    </source>
</evidence>
<dbReference type="GO" id="GO:0009252">
    <property type="term" value="P:peptidoglycan biosynthetic process"/>
    <property type="evidence" value="ECO:0007669"/>
    <property type="project" value="UniProtKB-KW"/>
</dbReference>
<evidence type="ECO:0000256" key="2">
    <source>
        <dbReference type="ARBA" id="ARBA00004752"/>
    </source>
</evidence>
<dbReference type="GO" id="GO:0008955">
    <property type="term" value="F:peptidoglycan glycosyltransferase activity"/>
    <property type="evidence" value="ECO:0007669"/>
    <property type="project" value="UniProtKB-EC"/>
</dbReference>
<dbReference type="RefSeq" id="WP_183400574.1">
    <property type="nucleotide sequence ID" value="NZ_JACIDS010000005.1"/>
</dbReference>
<feature type="transmembrane region" description="Helical" evidence="21">
    <location>
        <begin position="341"/>
        <end position="362"/>
    </location>
</feature>
<evidence type="ECO:0000256" key="11">
    <source>
        <dbReference type="ARBA" id="ARBA00023136"/>
    </source>
</evidence>
<feature type="transmembrane region" description="Helical" evidence="21">
    <location>
        <begin position="114"/>
        <end position="137"/>
    </location>
</feature>
<keyword evidence="3" id="KW-1003">Cell membrane</keyword>
<dbReference type="AlphaFoldDB" id="A0A840AUS2"/>
<dbReference type="GO" id="GO:0032153">
    <property type="term" value="C:cell division site"/>
    <property type="evidence" value="ECO:0007669"/>
    <property type="project" value="TreeGrafter"/>
</dbReference>
<evidence type="ECO:0000256" key="17">
    <source>
        <dbReference type="ARBA" id="ARBA00041185"/>
    </source>
</evidence>
<keyword evidence="23" id="KW-1185">Reference proteome</keyword>
<dbReference type="InterPro" id="IPR013437">
    <property type="entry name" value="FtsW"/>
</dbReference>
<reference evidence="22 23" key="1">
    <citation type="submission" date="2020-08" db="EMBL/GenBank/DDBJ databases">
        <title>Genomic Encyclopedia of Type Strains, Phase IV (KMG-IV): sequencing the most valuable type-strain genomes for metagenomic binning, comparative biology and taxonomic classification.</title>
        <authorList>
            <person name="Goeker M."/>
        </authorList>
    </citation>
    <scope>NUCLEOTIDE SEQUENCE [LARGE SCALE GENOMIC DNA]</scope>
    <source>
        <strain evidence="22 23">DSM 25966</strain>
    </source>
</reference>
<keyword evidence="6" id="KW-0808">Transferase</keyword>
<comment type="catalytic activity">
    <reaction evidence="20">
        <text>[GlcNAc-(1-&gt;4)-Mur2Ac(oyl-L-Ala-gamma-D-Glu-L-Lys-D-Ala-D-Ala)](n)-di-trans,octa-cis-undecaprenyl diphosphate + beta-D-GlcNAc-(1-&gt;4)-Mur2Ac(oyl-L-Ala-gamma-D-Glu-L-Lys-D-Ala-D-Ala)-di-trans,octa-cis-undecaprenyl diphosphate = [GlcNAc-(1-&gt;4)-Mur2Ac(oyl-L-Ala-gamma-D-Glu-L-Lys-D-Ala-D-Ala)](n+1)-di-trans,octa-cis-undecaprenyl diphosphate + di-trans,octa-cis-undecaprenyl diphosphate + H(+)</text>
        <dbReference type="Rhea" id="RHEA:23708"/>
        <dbReference type="Rhea" id="RHEA-COMP:9602"/>
        <dbReference type="Rhea" id="RHEA-COMP:9603"/>
        <dbReference type="ChEBI" id="CHEBI:15378"/>
        <dbReference type="ChEBI" id="CHEBI:58405"/>
        <dbReference type="ChEBI" id="CHEBI:60033"/>
        <dbReference type="ChEBI" id="CHEBI:78435"/>
        <dbReference type="EC" id="2.4.99.28"/>
    </reaction>
</comment>
<evidence type="ECO:0000256" key="13">
    <source>
        <dbReference type="ARBA" id="ARBA00023316"/>
    </source>
</evidence>
<organism evidence="22 23">
    <name type="scientific">Kaistia hirudinis</name>
    <dbReference type="NCBI Taxonomy" id="1293440"/>
    <lineage>
        <taxon>Bacteria</taxon>
        <taxon>Pseudomonadati</taxon>
        <taxon>Pseudomonadota</taxon>
        <taxon>Alphaproteobacteria</taxon>
        <taxon>Hyphomicrobiales</taxon>
        <taxon>Kaistiaceae</taxon>
        <taxon>Kaistia</taxon>
    </lineage>
</organism>
<evidence type="ECO:0000313" key="22">
    <source>
        <dbReference type="EMBL" id="MBB3932918.1"/>
    </source>
</evidence>
<evidence type="ECO:0000313" key="23">
    <source>
        <dbReference type="Proteomes" id="UP000553963"/>
    </source>
</evidence>
<dbReference type="Pfam" id="PF01098">
    <property type="entry name" value="FTSW_RODA_SPOVE"/>
    <property type="match status" value="1"/>
</dbReference>